<dbReference type="InterPro" id="IPR007921">
    <property type="entry name" value="CHAP_dom"/>
</dbReference>
<dbReference type="OrthoDB" id="5395100at2"/>
<sequence>MAGPWLAIALEEERRRIREADPEGTRRILEYLETCDDLEPGEELRDDTPWCSAFVNWCVVQAGFPGTGSGWATSWAGWGVEDPNPGEGTIVVWRRSRDLGNGLEPVGGHVGFLLEDRGGMLHVLGGNQRDQVCRRDYPRNGFLTDTVDRSGAVSDRYELLGFRTAPA</sequence>
<dbReference type="NCBIfam" id="TIGR02594">
    <property type="entry name" value="TIGR02594 family protein"/>
    <property type="match status" value="1"/>
</dbReference>
<dbReference type="EMBL" id="PXYI01000013">
    <property type="protein sequence ID" value="PSJ36538.1"/>
    <property type="molecule type" value="Genomic_DNA"/>
</dbReference>
<name>A0A2P7QEY3_9SPHN</name>
<evidence type="ECO:0000313" key="2">
    <source>
        <dbReference type="EMBL" id="PSJ36538.1"/>
    </source>
</evidence>
<dbReference type="InterPro" id="IPR013423">
    <property type="entry name" value="CHP02594"/>
</dbReference>
<organism evidence="2 3">
    <name type="scientific">Allosphingosinicella deserti</name>
    <dbReference type="NCBI Taxonomy" id="2116704"/>
    <lineage>
        <taxon>Bacteria</taxon>
        <taxon>Pseudomonadati</taxon>
        <taxon>Pseudomonadota</taxon>
        <taxon>Alphaproteobacteria</taxon>
        <taxon>Sphingomonadales</taxon>
        <taxon>Sphingomonadaceae</taxon>
        <taxon>Allosphingosinicella</taxon>
    </lineage>
</organism>
<reference evidence="2 3" key="1">
    <citation type="submission" date="2018-03" db="EMBL/GenBank/DDBJ databases">
        <title>The draft genome of Sphingosinicella sp. GL-C-18.</title>
        <authorList>
            <person name="Liu L."/>
            <person name="Li L."/>
            <person name="Liang L."/>
            <person name="Zhang X."/>
            <person name="Wang T."/>
        </authorList>
    </citation>
    <scope>NUCLEOTIDE SEQUENCE [LARGE SCALE GENOMIC DNA]</scope>
    <source>
        <strain evidence="2 3">GL-C-18</strain>
    </source>
</reference>
<dbReference type="Pfam" id="PF05257">
    <property type="entry name" value="CHAP"/>
    <property type="match status" value="1"/>
</dbReference>
<dbReference type="AlphaFoldDB" id="A0A2P7QEY3"/>
<evidence type="ECO:0000259" key="1">
    <source>
        <dbReference type="Pfam" id="PF05257"/>
    </source>
</evidence>
<feature type="domain" description="Peptidase C51" evidence="1">
    <location>
        <begin position="46"/>
        <end position="127"/>
    </location>
</feature>
<comment type="caution">
    <text evidence="2">The sequence shown here is derived from an EMBL/GenBank/DDBJ whole genome shotgun (WGS) entry which is preliminary data.</text>
</comment>
<evidence type="ECO:0000313" key="3">
    <source>
        <dbReference type="Proteomes" id="UP000241167"/>
    </source>
</evidence>
<keyword evidence="3" id="KW-1185">Reference proteome</keyword>
<accession>A0A2P7QEY3</accession>
<protein>
    <submittedName>
        <fullName evidence="2">TIGR02594 family protein</fullName>
    </submittedName>
</protein>
<dbReference type="RefSeq" id="WP_106515986.1">
    <property type="nucleotide sequence ID" value="NZ_PXYI01000013.1"/>
</dbReference>
<dbReference type="Proteomes" id="UP000241167">
    <property type="component" value="Unassembled WGS sequence"/>
</dbReference>
<gene>
    <name evidence="2" type="ORF">C7I55_26080</name>
</gene>
<proteinExistence type="predicted"/>